<evidence type="ECO:0000313" key="5">
    <source>
        <dbReference type="Proteomes" id="UP000824081"/>
    </source>
</evidence>
<keyword evidence="2" id="KW-1133">Transmembrane helix</keyword>
<dbReference type="AlphaFoldDB" id="A0A9D1MFT7"/>
<evidence type="ECO:0000256" key="2">
    <source>
        <dbReference type="SAM" id="Phobius"/>
    </source>
</evidence>
<dbReference type="Proteomes" id="UP000824081">
    <property type="component" value="Unassembled WGS sequence"/>
</dbReference>
<comment type="caution">
    <text evidence="4">The sequence shown here is derived from an EMBL/GenBank/DDBJ whole genome shotgun (WGS) entry which is preliminary data.</text>
</comment>
<keyword evidence="2" id="KW-0472">Membrane</keyword>
<feature type="region of interest" description="Disordered" evidence="1">
    <location>
        <begin position="27"/>
        <end position="204"/>
    </location>
</feature>
<evidence type="ECO:0000256" key="1">
    <source>
        <dbReference type="SAM" id="MobiDB-lite"/>
    </source>
</evidence>
<organism evidence="4 5">
    <name type="scientific">Candidatus Scatosoma pullistercoris</name>
    <dbReference type="NCBI Taxonomy" id="2840934"/>
    <lineage>
        <taxon>Bacteria</taxon>
        <taxon>Bacillati</taxon>
        <taxon>Bacillota</taxon>
        <taxon>Clostridia</taxon>
        <taxon>Candidatus Scatosoma</taxon>
    </lineage>
</organism>
<dbReference type="Pfam" id="PF13240">
    <property type="entry name" value="Zn_Ribbon_1"/>
    <property type="match status" value="1"/>
</dbReference>
<feature type="domain" description="Zinc-ribbon" evidence="3">
    <location>
        <begin position="5"/>
        <end position="26"/>
    </location>
</feature>
<proteinExistence type="predicted"/>
<gene>
    <name evidence="4" type="ORF">IAC57_05320</name>
</gene>
<evidence type="ECO:0000313" key="4">
    <source>
        <dbReference type="EMBL" id="HIU59507.1"/>
    </source>
</evidence>
<feature type="transmembrane region" description="Helical" evidence="2">
    <location>
        <begin position="250"/>
        <end position="276"/>
    </location>
</feature>
<reference evidence="4" key="2">
    <citation type="journal article" date="2021" name="PeerJ">
        <title>Extensive microbial diversity within the chicken gut microbiome revealed by metagenomics and culture.</title>
        <authorList>
            <person name="Gilroy R."/>
            <person name="Ravi A."/>
            <person name="Getino M."/>
            <person name="Pursley I."/>
            <person name="Horton D.L."/>
            <person name="Alikhan N.F."/>
            <person name="Baker D."/>
            <person name="Gharbi K."/>
            <person name="Hall N."/>
            <person name="Watson M."/>
            <person name="Adriaenssens E.M."/>
            <person name="Foster-Nyarko E."/>
            <person name="Jarju S."/>
            <person name="Secka A."/>
            <person name="Antonio M."/>
            <person name="Oren A."/>
            <person name="Chaudhuri R.R."/>
            <person name="La Ragione R."/>
            <person name="Hildebrand F."/>
            <person name="Pallen M.J."/>
        </authorList>
    </citation>
    <scope>NUCLEOTIDE SEQUENCE</scope>
    <source>
        <strain evidence="4">11687</strain>
    </source>
</reference>
<reference evidence="4" key="1">
    <citation type="submission" date="2020-10" db="EMBL/GenBank/DDBJ databases">
        <authorList>
            <person name="Gilroy R."/>
        </authorList>
    </citation>
    <scope>NUCLEOTIDE SEQUENCE</scope>
    <source>
        <strain evidence="4">11687</strain>
    </source>
</reference>
<dbReference type="EMBL" id="DVMZ01000141">
    <property type="protein sequence ID" value="HIU59507.1"/>
    <property type="molecule type" value="Genomic_DNA"/>
</dbReference>
<name>A0A9D1MFT7_9FIRM</name>
<sequence length="318" mass="33321">MSKICLNCGHSNSDVAKFCVRCGMRLPEEPDMGKNPPEGEADKGAAALFGPFTAESAELTDTEHGGNVSDGTTGTPAETRPENAGIEEVPDKAEGAGNDGSADRADGARETGGGEAAFETGPVGAGGTQPPRAEPESSDPLASSGPEGGKVSAEWNGGEYSGNTGAQPSVRPEIPSAPQPGAPGPSSGETPGYFRTPPFTTANGTPYYRAPSGYPQPGFSPAQSQEFVRMRQEELARRAKMRALSKRKTLFVLAFVGLLLDFLFGIGALMCLPVAIVASVEARRLYREENKMSTQLLWAMVIGYVGSLLGFIFLFLVI</sequence>
<keyword evidence="2" id="KW-0812">Transmembrane</keyword>
<feature type="transmembrane region" description="Helical" evidence="2">
    <location>
        <begin position="296"/>
        <end position="317"/>
    </location>
</feature>
<protein>
    <submittedName>
        <fullName evidence="4">Zinc-ribbon domain-containing protein</fullName>
    </submittedName>
</protein>
<evidence type="ECO:0000259" key="3">
    <source>
        <dbReference type="Pfam" id="PF13240"/>
    </source>
</evidence>
<dbReference type="InterPro" id="IPR026870">
    <property type="entry name" value="Zinc_ribbon_dom"/>
</dbReference>
<accession>A0A9D1MFT7</accession>